<feature type="transmembrane region" description="Helical" evidence="1">
    <location>
        <begin position="288"/>
        <end position="311"/>
    </location>
</feature>
<feature type="transmembrane region" description="Helical" evidence="1">
    <location>
        <begin position="113"/>
        <end position="132"/>
    </location>
</feature>
<evidence type="ECO:0000313" key="2">
    <source>
        <dbReference type="EMBL" id="MZR30638.1"/>
    </source>
</evidence>
<evidence type="ECO:0000313" key="3">
    <source>
        <dbReference type="Proteomes" id="UP000476030"/>
    </source>
</evidence>
<keyword evidence="1" id="KW-0472">Membrane</keyword>
<feature type="transmembrane region" description="Helical" evidence="1">
    <location>
        <begin position="531"/>
        <end position="548"/>
    </location>
</feature>
<reference evidence="2 3" key="1">
    <citation type="submission" date="2019-12" db="EMBL/GenBank/DDBJ databases">
        <title>Snethiella sp. nov. sp. isolated from sea sand.</title>
        <authorList>
            <person name="Kim J."/>
            <person name="Jeong S.E."/>
            <person name="Jung H.S."/>
            <person name="Jeon C.O."/>
        </authorList>
    </citation>
    <scope>NUCLEOTIDE SEQUENCE [LARGE SCALE GENOMIC DNA]</scope>
    <source>
        <strain evidence="2 3">DP05</strain>
    </source>
</reference>
<feature type="transmembrane region" description="Helical" evidence="1">
    <location>
        <begin position="506"/>
        <end position="524"/>
    </location>
</feature>
<name>A0A6L8W6F1_9PROT</name>
<accession>A0A6L8W6F1</accession>
<evidence type="ECO:0000256" key="1">
    <source>
        <dbReference type="SAM" id="Phobius"/>
    </source>
</evidence>
<feature type="transmembrane region" description="Helical" evidence="1">
    <location>
        <begin position="209"/>
        <end position="230"/>
    </location>
</feature>
<keyword evidence="3" id="KW-1185">Reference proteome</keyword>
<feature type="transmembrane region" description="Helical" evidence="1">
    <location>
        <begin position="554"/>
        <end position="571"/>
    </location>
</feature>
<feature type="transmembrane region" description="Helical" evidence="1">
    <location>
        <begin position="413"/>
        <end position="440"/>
    </location>
</feature>
<gene>
    <name evidence="2" type="ORF">GQE98_08325</name>
</gene>
<organism evidence="2 3">
    <name type="scientific">Sneathiella litorea</name>
    <dbReference type="NCBI Taxonomy" id="2606216"/>
    <lineage>
        <taxon>Bacteria</taxon>
        <taxon>Pseudomonadati</taxon>
        <taxon>Pseudomonadota</taxon>
        <taxon>Alphaproteobacteria</taxon>
        <taxon>Sneathiellales</taxon>
        <taxon>Sneathiellaceae</taxon>
        <taxon>Sneathiella</taxon>
    </lineage>
</organism>
<keyword evidence="1" id="KW-0812">Transmembrane</keyword>
<dbReference type="AlphaFoldDB" id="A0A6L8W6F1"/>
<keyword evidence="1" id="KW-1133">Transmembrane helix</keyword>
<proteinExistence type="predicted"/>
<dbReference type="Proteomes" id="UP000476030">
    <property type="component" value="Unassembled WGS sequence"/>
</dbReference>
<feature type="transmembrane region" description="Helical" evidence="1">
    <location>
        <begin position="466"/>
        <end position="486"/>
    </location>
</feature>
<feature type="transmembrane region" description="Helical" evidence="1">
    <location>
        <begin position="318"/>
        <end position="338"/>
    </location>
</feature>
<feature type="transmembrane region" description="Helical" evidence="1">
    <location>
        <begin position="153"/>
        <end position="170"/>
    </location>
</feature>
<comment type="caution">
    <text evidence="2">The sequence shown here is derived from an EMBL/GenBank/DDBJ whole genome shotgun (WGS) entry which is preliminary data.</text>
</comment>
<feature type="transmembrane region" description="Helical" evidence="1">
    <location>
        <begin position="350"/>
        <end position="367"/>
    </location>
</feature>
<protein>
    <submittedName>
        <fullName evidence="2">Uncharacterized protein</fullName>
    </submittedName>
</protein>
<dbReference type="EMBL" id="WTUW01000002">
    <property type="protein sequence ID" value="MZR30638.1"/>
    <property type="molecule type" value="Genomic_DNA"/>
</dbReference>
<feature type="transmembrane region" description="Helical" evidence="1">
    <location>
        <begin position="66"/>
        <end position="85"/>
    </location>
</feature>
<dbReference type="RefSeq" id="WP_161315201.1">
    <property type="nucleotide sequence ID" value="NZ_WTUW01000002.1"/>
</dbReference>
<feature type="transmembrane region" description="Helical" evidence="1">
    <location>
        <begin position="374"/>
        <end position="407"/>
    </location>
</feature>
<sequence length="734" mass="82579">MSTDKYFLAKEKTLPVVSYFEEKAISLIGRKKYSVLKEKTSNGSSYIHEKTIILIDRIVQLIDYKILSALIFLAVIALGISHIWVQQSPQEITFTPEQVAYLTAPDTRLQSRFYSFFCVVVFGFFLFAALYTPNIFQKSENSGWQFSSIVPKWILPWLAIGFWIAYVLLYKKNGDGFLQAGLKGRDFLLALATAYMMKEAIQGRFRTRTIAIALFSVISLTYLLPLVLPYEIAETRLFSMDMHWSAVLGDGLYTEPLTGSDWAAFSNYGLLLNKLIASSRLIPLFESLGGTVTFLKLINLVFTGLIIAIIFQRLGMKNIKMVGVTALLILIVYSSRISGVAETFNAPNQLPIRILMIPVMVLLAYYLAGRRGAIGAIVFGLISPVLVFYNFETSYYCILAMGFAIFIESARKGILSVVTSGTAFAVSFLLSGCFLMLTLFDGSLSTIFAKLVEIAGIKIQSGTSGFAGLSAYFFLPFLWIMLHSFVLFSRYLLSIKDQDPLSPIEFQNIVIVGMIIAVGPYIMNRFSTQNMLVPFLLYTLLVLPKFTTGPRADRVVWAFILIVFITPFIFGNPLKRIWSKESVAIVSDKFLGNLDPCLDGITASDRLCNYTLEKADELKQLVQKNPGLEWISELSLNMTRLTGTQPAFDQKAHFFFGHNKERRDILLTSLRQLQAPVIAIDYNIRPRGNEGVHPENYAGIHSTAENFQRNLVRAAGYQIAGKTKYWVIARKRYR</sequence>